<dbReference type="InterPro" id="IPR000792">
    <property type="entry name" value="Tscrpt_reg_LuxR_C"/>
</dbReference>
<dbReference type="InterPro" id="IPR016032">
    <property type="entry name" value="Sig_transdc_resp-reg_C-effctor"/>
</dbReference>
<dbReference type="InterPro" id="IPR011006">
    <property type="entry name" value="CheY-like_superfamily"/>
</dbReference>
<name>A0A433WQ41_9BACT</name>
<dbReference type="Pfam" id="PF00072">
    <property type="entry name" value="Response_reg"/>
    <property type="match status" value="1"/>
</dbReference>
<reference evidence="3" key="1">
    <citation type="submission" date="2020-05" db="EMBL/GenBank/DDBJ databases">
        <title>Chitinophaga laudate sp. nov., isolated from a tropical peat swamp.</title>
        <authorList>
            <person name="Goh C.B.S."/>
            <person name="Lee M.S."/>
            <person name="Parimannan S."/>
            <person name="Pasbakhsh P."/>
            <person name="Yule C.M."/>
            <person name="Rajandas H."/>
            <person name="Loke S."/>
            <person name="Croft L."/>
            <person name="Tan J.B.L."/>
        </authorList>
    </citation>
    <scope>NUCLEOTIDE SEQUENCE</scope>
    <source>
        <strain evidence="3">Mgbs1</strain>
    </source>
</reference>
<protein>
    <submittedName>
        <fullName evidence="3">Response regulator transcription factor</fullName>
    </submittedName>
</protein>
<evidence type="ECO:0000256" key="2">
    <source>
        <dbReference type="ARBA" id="ARBA00023125"/>
    </source>
</evidence>
<dbReference type="GO" id="GO:0000160">
    <property type="term" value="P:phosphorelay signal transduction system"/>
    <property type="evidence" value="ECO:0007669"/>
    <property type="project" value="InterPro"/>
</dbReference>
<dbReference type="SUPFAM" id="SSF46894">
    <property type="entry name" value="C-terminal effector domain of the bipartite response regulators"/>
    <property type="match status" value="1"/>
</dbReference>
<dbReference type="Pfam" id="PF00196">
    <property type="entry name" value="GerE"/>
    <property type="match status" value="1"/>
</dbReference>
<dbReference type="PROSITE" id="PS50043">
    <property type="entry name" value="HTH_LUXR_2"/>
    <property type="match status" value="1"/>
</dbReference>
<evidence type="ECO:0000313" key="4">
    <source>
        <dbReference type="Proteomes" id="UP000281028"/>
    </source>
</evidence>
<dbReference type="Gene3D" id="3.40.50.2300">
    <property type="match status" value="1"/>
</dbReference>
<dbReference type="CDD" id="cd06170">
    <property type="entry name" value="LuxR_C_like"/>
    <property type="match status" value="1"/>
</dbReference>
<dbReference type="PROSITE" id="PS50110">
    <property type="entry name" value="RESPONSE_REGULATORY"/>
    <property type="match status" value="1"/>
</dbReference>
<dbReference type="InterPro" id="IPR058245">
    <property type="entry name" value="NreC/VraR/RcsB-like_REC"/>
</dbReference>
<dbReference type="PANTHER" id="PTHR43214">
    <property type="entry name" value="TWO-COMPONENT RESPONSE REGULATOR"/>
    <property type="match status" value="1"/>
</dbReference>
<dbReference type="OrthoDB" id="9797341at2"/>
<dbReference type="InterPro" id="IPR001789">
    <property type="entry name" value="Sig_transdc_resp-reg_receiver"/>
</dbReference>
<sequence>MTINIALAEDQHLFRAGLLSLLEAIPEVCLLYDSPDGKAFLDAYHSAAIKPDICLIDLEMPHMNGSELCNALIQEQADTRMIILSQYYDDITISAMFEKGVHGYLSKNTSISELRAAIQSVHQTGYYMDDHTLTAIRTSVSHKSAPDMALLLSRREKEILQLICQEYTNQEIAEKLFLSNRTVEGHRNNMLCKTGSRNTAGLVIFALKHGIVTLKEL</sequence>
<evidence type="ECO:0000313" key="3">
    <source>
        <dbReference type="EMBL" id="NSL86971.1"/>
    </source>
</evidence>
<evidence type="ECO:0000256" key="1">
    <source>
        <dbReference type="ARBA" id="ARBA00022553"/>
    </source>
</evidence>
<organism evidence="3 4">
    <name type="scientific">Chitinophaga solisilvae</name>
    <dbReference type="NCBI Taxonomy" id="1233460"/>
    <lineage>
        <taxon>Bacteria</taxon>
        <taxon>Pseudomonadati</taxon>
        <taxon>Bacteroidota</taxon>
        <taxon>Chitinophagia</taxon>
        <taxon>Chitinophagales</taxon>
        <taxon>Chitinophagaceae</taxon>
        <taxon>Chitinophaga</taxon>
    </lineage>
</organism>
<proteinExistence type="predicted"/>
<dbReference type="SMART" id="SM00421">
    <property type="entry name" value="HTH_LUXR"/>
    <property type="match status" value="1"/>
</dbReference>
<comment type="caution">
    <text evidence="3">The sequence shown here is derived from an EMBL/GenBank/DDBJ whole genome shotgun (WGS) entry which is preliminary data.</text>
</comment>
<dbReference type="SUPFAM" id="SSF52172">
    <property type="entry name" value="CheY-like"/>
    <property type="match status" value="1"/>
</dbReference>
<keyword evidence="1" id="KW-0597">Phosphoprotein</keyword>
<keyword evidence="2" id="KW-0238">DNA-binding</keyword>
<accession>A0A433WQ41</accession>
<dbReference type="PRINTS" id="PR00038">
    <property type="entry name" value="HTHLUXR"/>
</dbReference>
<dbReference type="Proteomes" id="UP000281028">
    <property type="component" value="Unassembled WGS sequence"/>
</dbReference>
<dbReference type="PANTHER" id="PTHR43214:SF43">
    <property type="entry name" value="TWO-COMPONENT RESPONSE REGULATOR"/>
    <property type="match status" value="1"/>
</dbReference>
<dbReference type="SMART" id="SM00448">
    <property type="entry name" value="REC"/>
    <property type="match status" value="1"/>
</dbReference>
<dbReference type="AlphaFoldDB" id="A0A433WQ41"/>
<dbReference type="CDD" id="cd17535">
    <property type="entry name" value="REC_NarL-like"/>
    <property type="match status" value="1"/>
</dbReference>
<gene>
    <name evidence="3" type="ORF">ECE50_009030</name>
</gene>
<dbReference type="EMBL" id="RIAR02000001">
    <property type="protein sequence ID" value="NSL86971.1"/>
    <property type="molecule type" value="Genomic_DNA"/>
</dbReference>
<dbReference type="GO" id="GO:0003677">
    <property type="term" value="F:DNA binding"/>
    <property type="evidence" value="ECO:0007669"/>
    <property type="project" value="InterPro"/>
</dbReference>
<keyword evidence="4" id="KW-1185">Reference proteome</keyword>
<dbReference type="InterPro" id="IPR039420">
    <property type="entry name" value="WalR-like"/>
</dbReference>
<dbReference type="GO" id="GO:0006355">
    <property type="term" value="P:regulation of DNA-templated transcription"/>
    <property type="evidence" value="ECO:0007669"/>
    <property type="project" value="InterPro"/>
</dbReference>